<reference evidence="5" key="1">
    <citation type="journal article" date="2017" name="Genome Biol.">
        <title>Comparative genomics reveals high biological diversity and specific adaptations in the industrially and medically important fungal genus Aspergillus.</title>
        <authorList>
            <person name="de Vries R.P."/>
            <person name="Riley R."/>
            <person name="Wiebenga A."/>
            <person name="Aguilar-Osorio G."/>
            <person name="Amillis S."/>
            <person name="Uchima C.A."/>
            <person name="Anderluh G."/>
            <person name="Asadollahi M."/>
            <person name="Askin M."/>
            <person name="Barry K."/>
            <person name="Battaglia E."/>
            <person name="Bayram O."/>
            <person name="Benocci T."/>
            <person name="Braus-Stromeyer S.A."/>
            <person name="Caldana C."/>
            <person name="Canovas D."/>
            <person name="Cerqueira G.C."/>
            <person name="Chen F."/>
            <person name="Chen W."/>
            <person name="Choi C."/>
            <person name="Clum A."/>
            <person name="Dos Santos R.A."/>
            <person name="Damasio A.R."/>
            <person name="Diallinas G."/>
            <person name="Emri T."/>
            <person name="Fekete E."/>
            <person name="Flipphi M."/>
            <person name="Freyberg S."/>
            <person name="Gallo A."/>
            <person name="Gournas C."/>
            <person name="Habgood R."/>
            <person name="Hainaut M."/>
            <person name="Harispe M.L."/>
            <person name="Henrissat B."/>
            <person name="Hilden K.S."/>
            <person name="Hope R."/>
            <person name="Hossain A."/>
            <person name="Karabika E."/>
            <person name="Karaffa L."/>
            <person name="Karanyi Z."/>
            <person name="Krasevec N."/>
            <person name="Kuo A."/>
            <person name="Kusch H."/>
            <person name="LaButti K."/>
            <person name="Lagendijk E.L."/>
            <person name="Lapidus A."/>
            <person name="Levasseur A."/>
            <person name="Lindquist E."/>
            <person name="Lipzen A."/>
            <person name="Logrieco A.F."/>
            <person name="MacCabe A."/>
            <person name="Maekelae M.R."/>
            <person name="Malavazi I."/>
            <person name="Melin P."/>
            <person name="Meyer V."/>
            <person name="Mielnichuk N."/>
            <person name="Miskei M."/>
            <person name="Molnar A.P."/>
            <person name="Mule G."/>
            <person name="Ngan C.Y."/>
            <person name="Orejas M."/>
            <person name="Orosz E."/>
            <person name="Ouedraogo J.P."/>
            <person name="Overkamp K.M."/>
            <person name="Park H.-S."/>
            <person name="Perrone G."/>
            <person name="Piumi F."/>
            <person name="Punt P.J."/>
            <person name="Ram A.F."/>
            <person name="Ramon A."/>
            <person name="Rauscher S."/>
            <person name="Record E."/>
            <person name="Riano-Pachon D.M."/>
            <person name="Robert V."/>
            <person name="Roehrig J."/>
            <person name="Ruller R."/>
            <person name="Salamov A."/>
            <person name="Salih N.S."/>
            <person name="Samson R.A."/>
            <person name="Sandor E."/>
            <person name="Sanguinetti M."/>
            <person name="Schuetze T."/>
            <person name="Sepcic K."/>
            <person name="Shelest E."/>
            <person name="Sherlock G."/>
            <person name="Sophianopoulou V."/>
            <person name="Squina F.M."/>
            <person name="Sun H."/>
            <person name="Susca A."/>
            <person name="Todd R.B."/>
            <person name="Tsang A."/>
            <person name="Unkles S.E."/>
            <person name="van de Wiele N."/>
            <person name="van Rossen-Uffink D."/>
            <person name="Oliveira J.V."/>
            <person name="Vesth T.C."/>
            <person name="Visser J."/>
            <person name="Yu J.-H."/>
            <person name="Zhou M."/>
            <person name="Andersen M.R."/>
            <person name="Archer D.B."/>
            <person name="Baker S.E."/>
            <person name="Benoit I."/>
            <person name="Brakhage A.A."/>
            <person name="Braus G.H."/>
            <person name="Fischer R."/>
            <person name="Frisvad J.C."/>
            <person name="Goldman G.H."/>
            <person name="Houbraken J."/>
            <person name="Oakley B."/>
            <person name="Pocsi I."/>
            <person name="Scazzocchio C."/>
            <person name="Seiboth B."/>
            <person name="vanKuyk P.A."/>
            <person name="Wortman J."/>
            <person name="Dyer P.S."/>
            <person name="Grigoriev I.V."/>
        </authorList>
    </citation>
    <scope>NUCLEOTIDE SEQUENCE [LARGE SCALE GENOMIC DNA]</scope>
    <source>
        <strain evidence="5">DTO 134E9</strain>
    </source>
</reference>
<evidence type="ECO:0000313" key="5">
    <source>
        <dbReference type="Proteomes" id="UP000184383"/>
    </source>
</evidence>
<keyword evidence="5" id="KW-1185">Reference proteome</keyword>
<gene>
    <name evidence="4" type="ORF">ASPWEDRAFT_170787</name>
</gene>
<evidence type="ECO:0000256" key="1">
    <source>
        <dbReference type="ARBA" id="ARBA00006484"/>
    </source>
</evidence>
<dbReference type="PANTHER" id="PTHR43618:SF18">
    <property type="entry name" value="SHORT CHAIN DEHYDROGENASE_REDUCTASE FAMILY (AFU_ORTHOLOGUE AFUA_5G12480)"/>
    <property type="match status" value="1"/>
</dbReference>
<dbReference type="Proteomes" id="UP000184383">
    <property type="component" value="Unassembled WGS sequence"/>
</dbReference>
<dbReference type="PANTHER" id="PTHR43618">
    <property type="entry name" value="7-ALPHA-HYDROXYSTEROID DEHYDROGENASE"/>
    <property type="match status" value="1"/>
</dbReference>
<evidence type="ECO:0000313" key="4">
    <source>
        <dbReference type="EMBL" id="OJJ37301.1"/>
    </source>
</evidence>
<dbReference type="SUPFAM" id="SSF51735">
    <property type="entry name" value="NAD(P)-binding Rossmann-fold domains"/>
    <property type="match status" value="1"/>
</dbReference>
<name>A0A1L9RQU4_ASPWE</name>
<dbReference type="InterPro" id="IPR052178">
    <property type="entry name" value="Sec_Metab_Biosynth_SDR"/>
</dbReference>
<dbReference type="InterPro" id="IPR036291">
    <property type="entry name" value="NAD(P)-bd_dom_sf"/>
</dbReference>
<dbReference type="STRING" id="1073089.A0A1L9RQU4"/>
<dbReference type="InterPro" id="IPR002347">
    <property type="entry name" value="SDR_fam"/>
</dbReference>
<dbReference type="AlphaFoldDB" id="A0A1L9RQU4"/>
<dbReference type="Gene3D" id="3.40.50.720">
    <property type="entry name" value="NAD(P)-binding Rossmann-like Domain"/>
    <property type="match status" value="1"/>
</dbReference>
<dbReference type="PRINTS" id="PR00081">
    <property type="entry name" value="GDHRDH"/>
</dbReference>
<protein>
    <recommendedName>
        <fullName evidence="6">Short chain dehydrogenase/reductase family</fullName>
    </recommendedName>
</protein>
<comment type="similarity">
    <text evidence="1">Belongs to the short-chain dehydrogenases/reductases (SDR) family.</text>
</comment>
<evidence type="ECO:0000256" key="2">
    <source>
        <dbReference type="ARBA" id="ARBA00022857"/>
    </source>
</evidence>
<dbReference type="CDD" id="cd05233">
    <property type="entry name" value="SDR_c"/>
    <property type="match status" value="1"/>
</dbReference>
<evidence type="ECO:0008006" key="6">
    <source>
        <dbReference type="Google" id="ProtNLM"/>
    </source>
</evidence>
<dbReference type="OrthoDB" id="2962696at2759"/>
<dbReference type="EMBL" id="KV878211">
    <property type="protein sequence ID" value="OJJ37301.1"/>
    <property type="molecule type" value="Genomic_DNA"/>
</dbReference>
<dbReference type="GO" id="GO:0016491">
    <property type="term" value="F:oxidoreductase activity"/>
    <property type="evidence" value="ECO:0007669"/>
    <property type="project" value="UniProtKB-KW"/>
</dbReference>
<organism evidence="4 5">
    <name type="scientific">Aspergillus wentii DTO 134E9</name>
    <dbReference type="NCBI Taxonomy" id="1073089"/>
    <lineage>
        <taxon>Eukaryota</taxon>
        <taxon>Fungi</taxon>
        <taxon>Dikarya</taxon>
        <taxon>Ascomycota</taxon>
        <taxon>Pezizomycotina</taxon>
        <taxon>Eurotiomycetes</taxon>
        <taxon>Eurotiomycetidae</taxon>
        <taxon>Eurotiales</taxon>
        <taxon>Aspergillaceae</taxon>
        <taxon>Aspergillus</taxon>
        <taxon>Aspergillus subgen. Cremei</taxon>
    </lineage>
</organism>
<sequence>MSHLEASQLFSVKDRVVVVTGAGSGLGRSMARALDINGAAKVFIIGRREDALKETAALGPNGSIVPIVGDVSSKESLESAYKSVAAQTDHVDVLFANSGIMGPNIRPPTKPDGSLPSLSEVRDELWSTPMSDFQKVFDINVTGAYYTVIAFLPLLEASNKKRPPPVPNTLSPPSAQVIITSSIAGFGRQVPFSFAYSLSKSTTNHLVKMLATVLSPYHIRVNGIAPGLYQSDMSQAAFDARGVQTSGTSEGSFPREMIPLTRAGSEEDISGLILWMASASGGYLNGTIIITDGGRVSAMPSAY</sequence>
<keyword evidence="2" id="KW-0521">NADP</keyword>
<dbReference type="RefSeq" id="XP_040690977.1">
    <property type="nucleotide sequence ID" value="XM_040830678.1"/>
</dbReference>
<accession>A0A1L9RQU4</accession>
<dbReference type="Pfam" id="PF00106">
    <property type="entry name" value="adh_short"/>
    <property type="match status" value="1"/>
</dbReference>
<dbReference type="GeneID" id="63746526"/>
<proteinExistence type="inferred from homology"/>
<dbReference type="VEuPathDB" id="FungiDB:ASPWEDRAFT_170787"/>
<evidence type="ECO:0000256" key="3">
    <source>
        <dbReference type="ARBA" id="ARBA00023002"/>
    </source>
</evidence>
<keyword evidence="3" id="KW-0560">Oxidoreductase</keyword>